<dbReference type="InterPro" id="IPR003594">
    <property type="entry name" value="HATPase_dom"/>
</dbReference>
<evidence type="ECO:0000313" key="18">
    <source>
        <dbReference type="EMBL" id="MDR0181857.1"/>
    </source>
</evidence>
<dbReference type="InterPro" id="IPR004358">
    <property type="entry name" value="Sig_transdc_His_kin-like_C"/>
</dbReference>
<dbReference type="PROSITE" id="PS50109">
    <property type="entry name" value="HIS_KIN"/>
    <property type="match status" value="1"/>
</dbReference>
<keyword evidence="5" id="KW-0997">Cell inner membrane</keyword>
<feature type="domain" description="HAMP" evidence="17">
    <location>
        <begin position="186"/>
        <end position="238"/>
    </location>
</feature>
<feature type="transmembrane region" description="Helical" evidence="15">
    <location>
        <begin position="165"/>
        <end position="185"/>
    </location>
</feature>
<evidence type="ECO:0000256" key="10">
    <source>
        <dbReference type="ARBA" id="ARBA00022777"/>
    </source>
</evidence>
<dbReference type="InterPro" id="IPR005467">
    <property type="entry name" value="His_kinase_dom"/>
</dbReference>
<evidence type="ECO:0000256" key="8">
    <source>
        <dbReference type="ARBA" id="ARBA00022692"/>
    </source>
</evidence>
<organism evidence="18 19">
    <name type="scientific">Lysobacter arvi</name>
    <dbReference type="NCBI Taxonomy" id="3038776"/>
    <lineage>
        <taxon>Bacteria</taxon>
        <taxon>Pseudomonadati</taxon>
        <taxon>Pseudomonadota</taxon>
        <taxon>Gammaproteobacteria</taxon>
        <taxon>Lysobacterales</taxon>
        <taxon>Lysobacteraceae</taxon>
        <taxon>Lysobacter</taxon>
    </lineage>
</organism>
<dbReference type="RefSeq" id="WP_309261024.1">
    <property type="nucleotide sequence ID" value="NZ_JARUHG010000001.1"/>
</dbReference>
<dbReference type="CDD" id="cd00075">
    <property type="entry name" value="HATPase"/>
    <property type="match status" value="1"/>
</dbReference>
<dbReference type="PROSITE" id="PS50885">
    <property type="entry name" value="HAMP"/>
    <property type="match status" value="1"/>
</dbReference>
<dbReference type="SMART" id="SM00388">
    <property type="entry name" value="HisKA"/>
    <property type="match status" value="1"/>
</dbReference>
<dbReference type="InterPro" id="IPR003661">
    <property type="entry name" value="HisK_dim/P_dom"/>
</dbReference>
<evidence type="ECO:0000256" key="14">
    <source>
        <dbReference type="ARBA" id="ARBA00023136"/>
    </source>
</evidence>
<dbReference type="EMBL" id="JARUHG010000001">
    <property type="protein sequence ID" value="MDR0181857.1"/>
    <property type="molecule type" value="Genomic_DNA"/>
</dbReference>
<comment type="catalytic activity">
    <reaction evidence="1">
        <text>ATP + protein L-histidine = ADP + protein N-phospho-L-histidine.</text>
        <dbReference type="EC" id="2.7.13.3"/>
    </reaction>
</comment>
<keyword evidence="10" id="KW-0418">Kinase</keyword>
<evidence type="ECO:0000259" key="16">
    <source>
        <dbReference type="PROSITE" id="PS50109"/>
    </source>
</evidence>
<keyword evidence="6" id="KW-0597">Phosphoprotein</keyword>
<dbReference type="SMART" id="SM00387">
    <property type="entry name" value="HATPase_c"/>
    <property type="match status" value="1"/>
</dbReference>
<evidence type="ECO:0000256" key="12">
    <source>
        <dbReference type="ARBA" id="ARBA00022989"/>
    </source>
</evidence>
<keyword evidence="9" id="KW-0547">Nucleotide-binding</keyword>
<dbReference type="GO" id="GO:0005524">
    <property type="term" value="F:ATP binding"/>
    <property type="evidence" value="ECO:0007669"/>
    <property type="project" value="UniProtKB-KW"/>
</dbReference>
<accession>A0ABU1C9K0</accession>
<gene>
    <name evidence="18" type="ORF">P8609_02590</name>
</gene>
<evidence type="ECO:0000256" key="6">
    <source>
        <dbReference type="ARBA" id="ARBA00022553"/>
    </source>
</evidence>
<dbReference type="InterPro" id="IPR036890">
    <property type="entry name" value="HATPase_C_sf"/>
</dbReference>
<dbReference type="SUPFAM" id="SSF47384">
    <property type="entry name" value="Homodimeric domain of signal transducing histidine kinase"/>
    <property type="match status" value="1"/>
</dbReference>
<keyword evidence="14 15" id="KW-0472">Membrane</keyword>
<dbReference type="Pfam" id="PF02518">
    <property type="entry name" value="HATPase_c"/>
    <property type="match status" value="1"/>
</dbReference>
<protein>
    <recommendedName>
        <fullName evidence="3">histidine kinase</fullName>
        <ecNumber evidence="3">2.7.13.3</ecNumber>
    </recommendedName>
</protein>
<evidence type="ECO:0000256" key="15">
    <source>
        <dbReference type="SAM" id="Phobius"/>
    </source>
</evidence>
<proteinExistence type="predicted"/>
<reference evidence="18 19" key="1">
    <citation type="submission" date="2023-04" db="EMBL/GenBank/DDBJ databases">
        <title>Lysobacter sp. strain UC isolated from soil sample.</title>
        <authorList>
            <person name="Choksket S."/>
            <person name="Harshvardhan F."/>
            <person name="Rana R."/>
            <person name="Patil P.B."/>
            <person name="Korpole S."/>
        </authorList>
    </citation>
    <scope>NUCLEOTIDE SEQUENCE [LARGE SCALE GENOMIC DNA]</scope>
    <source>
        <strain evidence="18 19">UC</strain>
    </source>
</reference>
<keyword evidence="11 18" id="KW-0067">ATP-binding</keyword>
<dbReference type="Pfam" id="PF00672">
    <property type="entry name" value="HAMP"/>
    <property type="match status" value="1"/>
</dbReference>
<evidence type="ECO:0000256" key="2">
    <source>
        <dbReference type="ARBA" id="ARBA00004429"/>
    </source>
</evidence>
<dbReference type="InterPro" id="IPR003660">
    <property type="entry name" value="HAMP_dom"/>
</dbReference>
<evidence type="ECO:0000256" key="3">
    <source>
        <dbReference type="ARBA" id="ARBA00012438"/>
    </source>
</evidence>
<evidence type="ECO:0000256" key="5">
    <source>
        <dbReference type="ARBA" id="ARBA00022519"/>
    </source>
</evidence>
<dbReference type="Gene3D" id="3.30.565.10">
    <property type="entry name" value="Histidine kinase-like ATPase, C-terminal domain"/>
    <property type="match status" value="1"/>
</dbReference>
<dbReference type="CDD" id="cd06225">
    <property type="entry name" value="HAMP"/>
    <property type="match status" value="1"/>
</dbReference>
<name>A0ABU1C9K0_9GAMM</name>
<keyword evidence="7" id="KW-0808">Transferase</keyword>
<sequence>MSAPAPRDVRRWLPRTMASRLYALLAGGLLLAHALSFGLLFYERYEAASSMLMTNLEQDVVVAVNLLDRLPPEERADWLPMLQRRTFRYAMGDGGFGEGTGASPLTATTSREMAGMIASALGPRYSTQARQVSRDPERFQVQVRLHDGSPVVVDVQPSVMPVAKWLPYVLLLQLAMLLLCAWAAVRLATRPLARLARAAENVRPDGDGERLPTGGPTEVAQAVGAFNAMQDRIARYMKERLQILASISHDLQTPITRMKLRAESMDDVPGRAKMLEDLDQMQHLVREGIAYARSAHGSTETPVRVDLHAFLDSLVLDYLDTGRPVSLRAADIDAPILTRPHALRRVIANLIDNALKYAGAAEVDLHADAEAVVIRVSDRGPGIPEAELSRVMEPFYRLEASRNRDTGGTGLGLAIAQQLAESVDATLTLRNRAGGGLEAQVRLRRA</sequence>
<evidence type="ECO:0000256" key="11">
    <source>
        <dbReference type="ARBA" id="ARBA00022840"/>
    </source>
</evidence>
<dbReference type="PANTHER" id="PTHR44936:SF5">
    <property type="entry name" value="SENSOR HISTIDINE KINASE ENVZ"/>
    <property type="match status" value="1"/>
</dbReference>
<evidence type="ECO:0000256" key="4">
    <source>
        <dbReference type="ARBA" id="ARBA00022475"/>
    </source>
</evidence>
<dbReference type="SMART" id="SM00304">
    <property type="entry name" value="HAMP"/>
    <property type="match status" value="1"/>
</dbReference>
<dbReference type="Gene3D" id="1.10.287.130">
    <property type="match status" value="1"/>
</dbReference>
<evidence type="ECO:0000256" key="7">
    <source>
        <dbReference type="ARBA" id="ARBA00022679"/>
    </source>
</evidence>
<keyword evidence="8 15" id="KW-0812">Transmembrane</keyword>
<dbReference type="InterPro" id="IPR050980">
    <property type="entry name" value="2C_sensor_his_kinase"/>
</dbReference>
<dbReference type="PANTHER" id="PTHR44936">
    <property type="entry name" value="SENSOR PROTEIN CREC"/>
    <property type="match status" value="1"/>
</dbReference>
<dbReference type="SUPFAM" id="SSF55874">
    <property type="entry name" value="ATPase domain of HSP90 chaperone/DNA topoisomerase II/histidine kinase"/>
    <property type="match status" value="1"/>
</dbReference>
<dbReference type="Proteomes" id="UP001233535">
    <property type="component" value="Unassembled WGS sequence"/>
</dbReference>
<feature type="domain" description="Histidine kinase" evidence="16">
    <location>
        <begin position="246"/>
        <end position="446"/>
    </location>
</feature>
<evidence type="ECO:0000256" key="9">
    <source>
        <dbReference type="ARBA" id="ARBA00022741"/>
    </source>
</evidence>
<dbReference type="InterPro" id="IPR036097">
    <property type="entry name" value="HisK_dim/P_sf"/>
</dbReference>
<evidence type="ECO:0000259" key="17">
    <source>
        <dbReference type="PROSITE" id="PS50885"/>
    </source>
</evidence>
<comment type="caution">
    <text evidence="18">The sequence shown here is derived from an EMBL/GenBank/DDBJ whole genome shotgun (WGS) entry which is preliminary data.</text>
</comment>
<evidence type="ECO:0000256" key="1">
    <source>
        <dbReference type="ARBA" id="ARBA00000085"/>
    </source>
</evidence>
<keyword evidence="4" id="KW-1003">Cell membrane</keyword>
<comment type="subcellular location">
    <subcellularLocation>
        <location evidence="2">Cell inner membrane</location>
        <topology evidence="2">Multi-pass membrane protein</topology>
    </subcellularLocation>
</comment>
<dbReference type="PRINTS" id="PR00344">
    <property type="entry name" value="BCTRLSENSOR"/>
</dbReference>
<dbReference type="CDD" id="cd00082">
    <property type="entry name" value="HisKA"/>
    <property type="match status" value="1"/>
</dbReference>
<keyword evidence="12 15" id="KW-1133">Transmembrane helix</keyword>
<feature type="transmembrane region" description="Helical" evidence="15">
    <location>
        <begin position="21"/>
        <end position="42"/>
    </location>
</feature>
<keyword evidence="13" id="KW-0902">Two-component regulatory system</keyword>
<dbReference type="EC" id="2.7.13.3" evidence="3"/>
<keyword evidence="19" id="KW-1185">Reference proteome</keyword>
<evidence type="ECO:0000256" key="13">
    <source>
        <dbReference type="ARBA" id="ARBA00023012"/>
    </source>
</evidence>
<evidence type="ECO:0000313" key="19">
    <source>
        <dbReference type="Proteomes" id="UP001233535"/>
    </source>
</evidence>